<protein>
    <submittedName>
        <fullName evidence="1">Uncharacterized protein</fullName>
    </submittedName>
</protein>
<dbReference type="AlphaFoldDB" id="A0A1I4HPL9"/>
<organism evidence="1 2">
    <name type="scientific">Pelosinus propionicus DSM 13327</name>
    <dbReference type="NCBI Taxonomy" id="1123291"/>
    <lineage>
        <taxon>Bacteria</taxon>
        <taxon>Bacillati</taxon>
        <taxon>Bacillota</taxon>
        <taxon>Negativicutes</taxon>
        <taxon>Selenomonadales</taxon>
        <taxon>Sporomusaceae</taxon>
        <taxon>Pelosinus</taxon>
    </lineage>
</organism>
<dbReference type="RefSeq" id="WP_090932929.1">
    <property type="nucleotide sequence ID" value="NZ_FOTS01000004.1"/>
</dbReference>
<accession>A0A1I4HPL9</accession>
<evidence type="ECO:0000313" key="2">
    <source>
        <dbReference type="Proteomes" id="UP000199520"/>
    </source>
</evidence>
<dbReference type="STRING" id="1123291.SAMN04490355_1004133"/>
<dbReference type="Proteomes" id="UP000199520">
    <property type="component" value="Unassembled WGS sequence"/>
</dbReference>
<keyword evidence="2" id="KW-1185">Reference proteome</keyword>
<gene>
    <name evidence="1" type="ORF">SAMN04490355_1004133</name>
</gene>
<dbReference type="EMBL" id="FOTS01000004">
    <property type="protein sequence ID" value="SFL43717.1"/>
    <property type="molecule type" value="Genomic_DNA"/>
</dbReference>
<proteinExistence type="predicted"/>
<sequence length="60" mass="7442">MINNKIRVIAYERSRNNYYYFEFSPGSTIEEARDKVVQWQSKYGLAYIETYENEEWKKYE</sequence>
<evidence type="ECO:0000313" key="1">
    <source>
        <dbReference type="EMBL" id="SFL43717.1"/>
    </source>
</evidence>
<name>A0A1I4HPL9_9FIRM</name>
<dbReference type="OrthoDB" id="9862983at2"/>
<reference evidence="2" key="1">
    <citation type="submission" date="2016-10" db="EMBL/GenBank/DDBJ databases">
        <authorList>
            <person name="Varghese N."/>
            <person name="Submissions S."/>
        </authorList>
    </citation>
    <scope>NUCLEOTIDE SEQUENCE [LARGE SCALE GENOMIC DNA]</scope>
    <source>
        <strain evidence="2">DSM 13327</strain>
    </source>
</reference>